<feature type="domain" description="RING-type" evidence="3">
    <location>
        <begin position="22"/>
        <end position="68"/>
    </location>
</feature>
<proteinExistence type="predicted"/>
<evidence type="ECO:0000313" key="5">
    <source>
        <dbReference type="Proteomes" id="UP000078284"/>
    </source>
</evidence>
<evidence type="ECO:0000256" key="1">
    <source>
        <dbReference type="PROSITE-ProRule" id="PRU00175"/>
    </source>
</evidence>
<dbReference type="ExpressionAtlas" id="A0A178V5B4">
    <property type="expression patterns" value="baseline"/>
</dbReference>
<protein>
    <recommendedName>
        <fullName evidence="3">RING-type domain-containing protein</fullName>
    </recommendedName>
</protein>
<dbReference type="PANTHER" id="PTHR46798:SF17">
    <property type="entry name" value="RING_U-BOX SUPERFAMILY PROTEIN"/>
    <property type="match status" value="1"/>
</dbReference>
<keyword evidence="1" id="KW-0862">Zinc</keyword>
<keyword evidence="1" id="KW-0479">Metal-binding</keyword>
<dbReference type="InterPro" id="IPR044274">
    <property type="entry name" value="RFI2"/>
</dbReference>
<sequence>MSLESDIKESKRVVEPFDDDDCAVCLEPLANDADERTVVKLRCSHKFHLDCVGSSFNIKNKMECPCCRQIEKGKWLFAEPVDQLEEDDMSPLDMLTNMVSPSFLHIDDGIFTSIASVLFPNAPNQISNNANVSSNPLGEPRNTLLDTRMQRQVDEHVAPTVDSERRLPDMLLELHDRTGGSGPSGYGRERSGGGGGENSRGGEAVAEEDQVGEAAEGAEMMDYLNF</sequence>
<dbReference type="PANTHER" id="PTHR46798">
    <property type="entry name" value="OS09G0511500 PROTEIN"/>
    <property type="match status" value="1"/>
</dbReference>
<dbReference type="GO" id="GO:0004842">
    <property type="term" value="F:ubiquitin-protein transferase activity"/>
    <property type="evidence" value="ECO:0007669"/>
    <property type="project" value="InterPro"/>
</dbReference>
<dbReference type="SMART" id="SM00184">
    <property type="entry name" value="RING"/>
    <property type="match status" value="1"/>
</dbReference>
<reference evidence="5" key="1">
    <citation type="journal article" date="2016" name="Proc. Natl. Acad. Sci. U.S.A.">
        <title>Chromosome-level assembly of Arabidopsis thaliana Ler reveals the extent of translocation and inversion polymorphisms.</title>
        <authorList>
            <person name="Zapata L."/>
            <person name="Ding J."/>
            <person name="Willing E.M."/>
            <person name="Hartwig B."/>
            <person name="Bezdan D."/>
            <person name="Jiao W.B."/>
            <person name="Patel V."/>
            <person name="Velikkakam James G."/>
            <person name="Koornneef M."/>
            <person name="Ossowski S."/>
            <person name="Schneeberger K."/>
        </authorList>
    </citation>
    <scope>NUCLEOTIDE SEQUENCE [LARGE SCALE GENOMIC DNA]</scope>
    <source>
        <strain evidence="5">cv. Landsberg erecta</strain>
    </source>
</reference>
<gene>
    <name evidence="4" type="ordered locus">AXX17_At4g15290</name>
</gene>
<dbReference type="EMBL" id="LUHQ01000004">
    <property type="protein sequence ID" value="OAP01004.1"/>
    <property type="molecule type" value="Genomic_DNA"/>
</dbReference>
<dbReference type="PROSITE" id="PS50089">
    <property type="entry name" value="ZF_RING_2"/>
    <property type="match status" value="1"/>
</dbReference>
<dbReference type="InterPro" id="IPR013083">
    <property type="entry name" value="Znf_RING/FYVE/PHD"/>
</dbReference>
<dbReference type="Gene3D" id="3.30.40.10">
    <property type="entry name" value="Zinc/RING finger domain, C3HC4 (zinc finger)"/>
    <property type="match status" value="1"/>
</dbReference>
<organism evidence="4 5">
    <name type="scientific">Arabidopsis thaliana</name>
    <name type="common">Mouse-ear cress</name>
    <dbReference type="NCBI Taxonomy" id="3702"/>
    <lineage>
        <taxon>Eukaryota</taxon>
        <taxon>Viridiplantae</taxon>
        <taxon>Streptophyta</taxon>
        <taxon>Embryophyta</taxon>
        <taxon>Tracheophyta</taxon>
        <taxon>Spermatophyta</taxon>
        <taxon>Magnoliopsida</taxon>
        <taxon>eudicotyledons</taxon>
        <taxon>Gunneridae</taxon>
        <taxon>Pentapetalae</taxon>
        <taxon>rosids</taxon>
        <taxon>malvids</taxon>
        <taxon>Brassicales</taxon>
        <taxon>Brassicaceae</taxon>
        <taxon>Camelineae</taxon>
        <taxon>Arabidopsis</taxon>
    </lineage>
</organism>
<name>A0A178V5B4_ARATH</name>
<dbReference type="SUPFAM" id="SSF57850">
    <property type="entry name" value="RING/U-box"/>
    <property type="match status" value="1"/>
</dbReference>
<dbReference type="Proteomes" id="UP000078284">
    <property type="component" value="Chromosome 4"/>
</dbReference>
<comment type="caution">
    <text evidence="4">The sequence shown here is derived from an EMBL/GenBank/DDBJ whole genome shotgun (WGS) entry which is preliminary data.</text>
</comment>
<evidence type="ECO:0000313" key="4">
    <source>
        <dbReference type="EMBL" id="OAP01004.1"/>
    </source>
</evidence>
<dbReference type="Pfam" id="PF17123">
    <property type="entry name" value="zf-RING_11"/>
    <property type="match status" value="1"/>
</dbReference>
<feature type="region of interest" description="Disordered" evidence="2">
    <location>
        <begin position="174"/>
        <end position="226"/>
    </location>
</feature>
<dbReference type="GO" id="GO:0008270">
    <property type="term" value="F:zinc ion binding"/>
    <property type="evidence" value="ECO:0007669"/>
    <property type="project" value="UniProtKB-KW"/>
</dbReference>
<evidence type="ECO:0000259" key="3">
    <source>
        <dbReference type="PROSITE" id="PS50089"/>
    </source>
</evidence>
<dbReference type="AlphaFoldDB" id="A0A178V5B4"/>
<accession>A0A178V5B4</accession>
<dbReference type="InterPro" id="IPR001841">
    <property type="entry name" value="Znf_RING"/>
</dbReference>
<keyword evidence="1" id="KW-0863">Zinc-finger</keyword>
<evidence type="ECO:0000256" key="2">
    <source>
        <dbReference type="SAM" id="MobiDB-lite"/>
    </source>
</evidence>